<evidence type="ECO:0000313" key="1">
    <source>
        <dbReference type="EMBL" id="GAN80956.1"/>
    </source>
</evidence>
<dbReference type="EMBL" id="BANC01000064">
    <property type="protein sequence ID" value="GAN80956.1"/>
    <property type="molecule type" value="Genomic_DNA"/>
</dbReference>
<organism evidence="1 2">
    <name type="scientific">Acidocella aminolytica 101 = DSM 11237</name>
    <dbReference type="NCBI Taxonomy" id="1120923"/>
    <lineage>
        <taxon>Bacteria</taxon>
        <taxon>Pseudomonadati</taxon>
        <taxon>Pseudomonadota</taxon>
        <taxon>Alphaproteobacteria</taxon>
        <taxon>Acetobacterales</taxon>
        <taxon>Acidocellaceae</taxon>
        <taxon>Acidocella</taxon>
    </lineage>
</organism>
<name>A0A0D6PHU7_9PROT</name>
<evidence type="ECO:0000313" key="2">
    <source>
        <dbReference type="Proteomes" id="UP000032668"/>
    </source>
</evidence>
<gene>
    <name evidence="1" type="ORF">Aam_066_020</name>
</gene>
<comment type="caution">
    <text evidence="1">The sequence shown here is derived from an EMBL/GenBank/DDBJ whole genome shotgun (WGS) entry which is preliminary data.</text>
</comment>
<protein>
    <submittedName>
        <fullName evidence="1">Uncharacterized protein</fullName>
    </submittedName>
</protein>
<proteinExistence type="predicted"/>
<dbReference type="Proteomes" id="UP000032668">
    <property type="component" value="Unassembled WGS sequence"/>
</dbReference>
<dbReference type="AlphaFoldDB" id="A0A0D6PHU7"/>
<reference evidence="1 2" key="1">
    <citation type="submission" date="2012-11" db="EMBL/GenBank/DDBJ databases">
        <title>Whole genome sequence of Acidocella aminolytica 101 = DSM 11237.</title>
        <authorList>
            <person name="Azuma Y."/>
            <person name="Higashiura N."/>
            <person name="Hirakawa H."/>
            <person name="Matsushita K."/>
        </authorList>
    </citation>
    <scope>NUCLEOTIDE SEQUENCE [LARGE SCALE GENOMIC DNA]</scope>
    <source>
        <strain evidence="2">101 / DSM 11237</strain>
    </source>
</reference>
<keyword evidence="2" id="KW-1185">Reference proteome</keyword>
<dbReference type="RefSeq" id="WP_073211827.1">
    <property type="nucleotide sequence ID" value="NZ_BANC01000064.1"/>
</dbReference>
<dbReference type="OrthoDB" id="9999566at2"/>
<sequence length="174" mass="18707">MRKGKKYALGFAIVWGLAIGPILYTARAAESGTPHNKPIAEGVGKITPRSPWCSGYKLTGMTQEQRLSGKNLERLRAAQSELAPGFAAESVKTGLYLLADYQEELEKRRPDVTLAASYLALASTVPVTAARFRDVNALLCVSTAKVTAESIQKLAESLRKQDNAPSSQSKGSNP</sequence>
<accession>A0A0D6PHU7</accession>